<dbReference type="Gene3D" id="2.60.40.1110">
    <property type="match status" value="1"/>
</dbReference>
<keyword evidence="4 9" id="KW-0378">Hydrolase</keyword>
<feature type="region of interest" description="Disordered" evidence="6">
    <location>
        <begin position="877"/>
        <end position="917"/>
    </location>
</feature>
<dbReference type="Gene3D" id="3.20.20.80">
    <property type="entry name" value="Glycosidases"/>
    <property type="match status" value="1"/>
</dbReference>
<dbReference type="RefSeq" id="WP_378056121.1">
    <property type="nucleotide sequence ID" value="NZ_JBHSIS010000006.1"/>
</dbReference>
<dbReference type="InterPro" id="IPR017853">
    <property type="entry name" value="GH"/>
</dbReference>
<keyword evidence="10" id="KW-1185">Reference proteome</keyword>
<evidence type="ECO:0000256" key="7">
    <source>
        <dbReference type="SAM" id="SignalP"/>
    </source>
</evidence>
<evidence type="ECO:0000256" key="1">
    <source>
        <dbReference type="ARBA" id="ARBA00008061"/>
    </source>
</evidence>
<dbReference type="InterPro" id="IPR006048">
    <property type="entry name" value="A-amylase/branching_C"/>
</dbReference>
<evidence type="ECO:0000256" key="4">
    <source>
        <dbReference type="ARBA" id="ARBA00022801"/>
    </source>
</evidence>
<dbReference type="SUPFAM" id="SSF49452">
    <property type="entry name" value="Starch-binding domain-like"/>
    <property type="match status" value="1"/>
</dbReference>
<dbReference type="SMART" id="SM00642">
    <property type="entry name" value="Aamy"/>
    <property type="match status" value="1"/>
</dbReference>
<proteinExistence type="inferred from homology"/>
<dbReference type="PANTHER" id="PTHR10357:SF209">
    <property type="entry name" value="PERIPLASMIC ALPHA-AMYLASE"/>
    <property type="match status" value="1"/>
</dbReference>
<dbReference type="InterPro" id="IPR013780">
    <property type="entry name" value="Glyco_hydro_b"/>
</dbReference>
<protein>
    <recommendedName>
        <fullName evidence="2">Alpha-amylase</fullName>
    </recommendedName>
</protein>
<dbReference type="InterPro" id="IPR005323">
    <property type="entry name" value="CBM41_pullulanase"/>
</dbReference>
<comment type="similarity">
    <text evidence="1">Belongs to the glycosyl hydrolase 13 family.</text>
</comment>
<dbReference type="Gene3D" id="2.60.40.1180">
    <property type="entry name" value="Golgi alpha-mannosidase II"/>
    <property type="match status" value="1"/>
</dbReference>
<gene>
    <name evidence="9" type="ORF">ACFPCV_11725</name>
</gene>
<evidence type="ECO:0000256" key="2">
    <source>
        <dbReference type="ARBA" id="ARBA00017303"/>
    </source>
</evidence>
<evidence type="ECO:0000313" key="9">
    <source>
        <dbReference type="EMBL" id="MFC4854171.1"/>
    </source>
</evidence>
<keyword evidence="3 7" id="KW-0732">Signal</keyword>
<dbReference type="InterPro" id="IPR013784">
    <property type="entry name" value="Carb-bd-like_fold"/>
</dbReference>
<comment type="caution">
    <text evidence="9">The sequence shown here is derived from an EMBL/GenBank/DDBJ whole genome shotgun (WGS) entry which is preliminary data.</text>
</comment>
<dbReference type="Pfam" id="PF00128">
    <property type="entry name" value="Alpha-amylase"/>
    <property type="match status" value="1"/>
</dbReference>
<reference evidence="10" key="1">
    <citation type="journal article" date="2019" name="Int. J. Syst. Evol. Microbiol.">
        <title>The Global Catalogue of Microorganisms (GCM) 10K type strain sequencing project: providing services to taxonomists for standard genome sequencing and annotation.</title>
        <authorList>
            <consortium name="The Broad Institute Genomics Platform"/>
            <consortium name="The Broad Institute Genome Sequencing Center for Infectious Disease"/>
            <person name="Wu L."/>
            <person name="Ma J."/>
        </authorList>
    </citation>
    <scope>NUCLEOTIDE SEQUENCE [LARGE SCALE GENOMIC DNA]</scope>
    <source>
        <strain evidence="10">ZS-22-S1</strain>
    </source>
</reference>
<accession>A0ABV9S0M2</accession>
<keyword evidence="5" id="KW-0326">Glycosidase</keyword>
<dbReference type="SUPFAM" id="SSF51445">
    <property type="entry name" value="(Trans)glycosidases"/>
    <property type="match status" value="1"/>
</dbReference>
<organism evidence="9 10">
    <name type="scientific">Actinophytocola glycyrrhizae</name>
    <dbReference type="NCBI Taxonomy" id="2044873"/>
    <lineage>
        <taxon>Bacteria</taxon>
        <taxon>Bacillati</taxon>
        <taxon>Actinomycetota</taxon>
        <taxon>Actinomycetes</taxon>
        <taxon>Pseudonocardiales</taxon>
        <taxon>Pseudonocardiaceae</taxon>
    </lineage>
</organism>
<feature type="chain" id="PRO_5047146373" description="Alpha-amylase" evidence="7">
    <location>
        <begin position="26"/>
        <end position="917"/>
    </location>
</feature>
<feature type="domain" description="Glycosyl hydrolase family 13 catalytic" evidence="8">
    <location>
        <begin position="51"/>
        <end position="511"/>
    </location>
</feature>
<sequence>MSVRRAAVALLVPLLMAGLTTPAAADRDARDGGPQARHSLRGPVTDENFYFVMADRFANGDTGNDRGGLPEDPLVSGFDPTRKGFYNGGDLAGLRSELDYIQGLGTTSIWLTPSFKNKAVQLEDGPSAGYHGYWITDFTQIDPHLGTNADLAALVDDAHDRGMKVYFDIITNHTADVIGYEEGARKAYTSKDVAPYTTADGAVFDDRDHAGGDDFPALDPATSFPYTPVLDPAEQNLKVPAWLNDVTLYHNRGDTTFVGEDSQYGDFFGLDDLFTENPRVVDGMVEIYQKWIEDFGIDGFRIDTMKHVDDAFWQEFGPRVLKFAHEHGKREFFMFGEVFDTTKSYTSHFTTTGTMQSVLDFPFQDAAREFAASSAPTDDLATFFADDDWYTDADSNVYDLPTFLGNHDMGRFGGFVVADNPGAGDAEWVARDRLGHELMYFSRGNPVIYYGDEQGFTGPGGDQDARQTLFASQVPEYLDDDLLGTDATHAVDNFTTSHPLYRTIAGLASVTERHPALRDGVHQSRLSSASAGVYAFSRIDRRQQREYVVALNNSESPVTAAVPTYTTKSNYRKVYGTGPARAKTGRDGKLTVTVPALSTVVYALDGRIPRSHRAPAISLAAPAPAAQGRVEIAADVRGSSLYEVSFEARVAGGRWQPIGTDDNAPYRVFHDTTAYAPGTPVEYRAVVLDNGRHTRASGTVRGRVPEPKLTIEAPADGGGVRGTVEVRASADPEKATHVVSFERSVDGGEWTAIGSDSTSPAYTVFDDLGALDLAPGTPVAYRATLGKARSEVRTVRYAGPPLETATLRYLRPAGDYDTDAGQWGLHMWGDAVDPAVLAQIAWDRPWPVTRVENGWAVYEIPLADDTEPVNFIMHLPNGDTVPNTREPGGDRSFRPIDTPEVWLKQGDPTVHTTKPPA</sequence>
<evidence type="ECO:0000313" key="10">
    <source>
        <dbReference type="Proteomes" id="UP001595859"/>
    </source>
</evidence>
<dbReference type="Pfam" id="PF03714">
    <property type="entry name" value="PUD"/>
    <property type="match status" value="1"/>
</dbReference>
<dbReference type="InterPro" id="IPR006047">
    <property type="entry name" value="GH13_cat_dom"/>
</dbReference>
<dbReference type="SUPFAM" id="SSF51011">
    <property type="entry name" value="Glycosyl hydrolase domain"/>
    <property type="match status" value="1"/>
</dbReference>
<name>A0ABV9S0M2_9PSEU</name>
<dbReference type="EMBL" id="JBHSIS010000006">
    <property type="protein sequence ID" value="MFC4854171.1"/>
    <property type="molecule type" value="Genomic_DNA"/>
</dbReference>
<evidence type="ECO:0000256" key="5">
    <source>
        <dbReference type="ARBA" id="ARBA00023295"/>
    </source>
</evidence>
<dbReference type="CDD" id="cd11339">
    <property type="entry name" value="AmyAc_bac_CMD_like_2"/>
    <property type="match status" value="1"/>
</dbReference>
<dbReference type="Proteomes" id="UP001595859">
    <property type="component" value="Unassembled WGS sequence"/>
</dbReference>
<dbReference type="PANTHER" id="PTHR10357">
    <property type="entry name" value="ALPHA-AMYLASE FAMILY MEMBER"/>
    <property type="match status" value="1"/>
</dbReference>
<dbReference type="Pfam" id="PF02806">
    <property type="entry name" value="Alpha-amylase_C"/>
    <property type="match status" value="1"/>
</dbReference>
<dbReference type="GO" id="GO:0016787">
    <property type="term" value="F:hydrolase activity"/>
    <property type="evidence" value="ECO:0007669"/>
    <property type="project" value="UniProtKB-KW"/>
</dbReference>
<feature type="signal peptide" evidence="7">
    <location>
        <begin position="1"/>
        <end position="25"/>
    </location>
</feature>
<evidence type="ECO:0000256" key="3">
    <source>
        <dbReference type="ARBA" id="ARBA00022729"/>
    </source>
</evidence>
<dbReference type="CDD" id="cd10315">
    <property type="entry name" value="CBM41_pullulanase"/>
    <property type="match status" value="1"/>
</dbReference>
<evidence type="ECO:0000259" key="8">
    <source>
        <dbReference type="SMART" id="SM00642"/>
    </source>
</evidence>
<evidence type="ECO:0000256" key="6">
    <source>
        <dbReference type="SAM" id="MobiDB-lite"/>
    </source>
</evidence>